<sequence length="86" mass="9862">MILAEDYDHPDYVPGDWIDTNCKVEQYYLCERSGDLGHAKINNGTHPPLTKGNSPSPLNFITWLWKIFCQVSNPRVELTMTEAFFA</sequence>
<comment type="caution">
    <text evidence="1">The sequence shown here is derived from an EMBL/GenBank/DDBJ whole genome shotgun (WGS) entry which is preliminary data.</text>
</comment>
<organism evidence="1 2">
    <name type="scientific">Clavelina lepadiformis</name>
    <name type="common">Light-bulb sea squirt</name>
    <name type="synonym">Ascidia lepadiformis</name>
    <dbReference type="NCBI Taxonomy" id="159417"/>
    <lineage>
        <taxon>Eukaryota</taxon>
        <taxon>Metazoa</taxon>
        <taxon>Chordata</taxon>
        <taxon>Tunicata</taxon>
        <taxon>Ascidiacea</taxon>
        <taxon>Aplousobranchia</taxon>
        <taxon>Clavelinidae</taxon>
        <taxon>Clavelina</taxon>
    </lineage>
</organism>
<dbReference type="Proteomes" id="UP001642483">
    <property type="component" value="Unassembled WGS sequence"/>
</dbReference>
<dbReference type="EMBL" id="CAWYQH010000079">
    <property type="protein sequence ID" value="CAK8681274.1"/>
    <property type="molecule type" value="Genomic_DNA"/>
</dbReference>
<gene>
    <name evidence="1" type="ORF">CVLEPA_LOCUS11491</name>
</gene>
<reference evidence="1 2" key="1">
    <citation type="submission" date="2024-02" db="EMBL/GenBank/DDBJ databases">
        <authorList>
            <person name="Daric V."/>
            <person name="Darras S."/>
        </authorList>
    </citation>
    <scope>NUCLEOTIDE SEQUENCE [LARGE SCALE GENOMIC DNA]</scope>
</reference>
<accession>A0ABP0FRX9</accession>
<evidence type="ECO:0000313" key="2">
    <source>
        <dbReference type="Proteomes" id="UP001642483"/>
    </source>
</evidence>
<proteinExistence type="predicted"/>
<evidence type="ECO:0000313" key="1">
    <source>
        <dbReference type="EMBL" id="CAK8681274.1"/>
    </source>
</evidence>
<keyword evidence="2" id="KW-1185">Reference proteome</keyword>
<protein>
    <submittedName>
        <fullName evidence="1">Uncharacterized protein</fullName>
    </submittedName>
</protein>
<name>A0ABP0FRX9_CLALP</name>